<dbReference type="Pfam" id="PF08711">
    <property type="entry name" value="Med26"/>
    <property type="match status" value="1"/>
</dbReference>
<evidence type="ECO:0000256" key="2">
    <source>
        <dbReference type="ARBA" id="ARBA00023242"/>
    </source>
</evidence>
<dbReference type="Gene3D" id="1.20.930.10">
    <property type="entry name" value="Conserved domain common to transcription factors TFIIS, elongin A, CRSP70"/>
    <property type="match status" value="1"/>
</dbReference>
<dbReference type="InterPro" id="IPR044790">
    <property type="entry name" value="MD26C-like"/>
</dbReference>
<feature type="compositionally biased region" description="Polar residues" evidence="4">
    <location>
        <begin position="216"/>
        <end position="232"/>
    </location>
</feature>
<proteinExistence type="predicted"/>
<dbReference type="PANTHER" id="PTHR47210">
    <property type="entry name" value="MEDIATOR OF RNA POLYMERASE II TRANSCRIPTION SUBUNIT 26C-RELATED"/>
    <property type="match status" value="1"/>
</dbReference>
<feature type="compositionally biased region" description="Acidic residues" evidence="4">
    <location>
        <begin position="106"/>
        <end position="122"/>
    </location>
</feature>
<feature type="region of interest" description="Disordered" evidence="4">
    <location>
        <begin position="305"/>
        <end position="377"/>
    </location>
</feature>
<protein>
    <recommendedName>
        <fullName evidence="5">TFIIS N-terminal domain-containing protein</fullName>
    </recommendedName>
</protein>
<organism evidence="6">
    <name type="scientific">Araucaria cunninghamii</name>
    <name type="common">Hoop pine</name>
    <name type="synonym">Moreton Bay pine</name>
    <dbReference type="NCBI Taxonomy" id="56994"/>
    <lineage>
        <taxon>Eukaryota</taxon>
        <taxon>Viridiplantae</taxon>
        <taxon>Streptophyta</taxon>
        <taxon>Embryophyta</taxon>
        <taxon>Tracheophyta</taxon>
        <taxon>Spermatophyta</taxon>
        <taxon>Pinopsida</taxon>
        <taxon>Pinidae</taxon>
        <taxon>Conifers II</taxon>
        <taxon>Araucariales</taxon>
        <taxon>Araucariaceae</taxon>
        <taxon>Araucaria</taxon>
    </lineage>
</organism>
<dbReference type="CDD" id="cd00183">
    <property type="entry name" value="TFIIS_I"/>
    <property type="match status" value="1"/>
</dbReference>
<dbReference type="InterPro" id="IPR017923">
    <property type="entry name" value="TFIIS_N"/>
</dbReference>
<comment type="subcellular location">
    <subcellularLocation>
        <location evidence="1 3">Nucleus</location>
    </subcellularLocation>
</comment>
<dbReference type="InterPro" id="IPR003617">
    <property type="entry name" value="TFIIS/CRSP70_N_sub"/>
</dbReference>
<reference evidence="6" key="1">
    <citation type="submission" date="2015-03" db="EMBL/GenBank/DDBJ databases">
        <title>A transcriptome of Araucaria cunninghamii, an australian fine timber species.</title>
        <authorList>
            <person name="Jing Yi C.J.Y."/>
            <person name="Yin San L.Y.S."/>
            <person name="Abdul Karim S.S."/>
            <person name="Wan Azmi N.N."/>
            <person name="Hercus R.R."/>
            <person name="Croft L.L."/>
        </authorList>
    </citation>
    <scope>NUCLEOTIDE SEQUENCE</scope>
    <source>
        <strain evidence="6">MI0301</strain>
        <tissue evidence="6">Leaf</tissue>
    </source>
</reference>
<keyword evidence="2 3" id="KW-0539">Nucleus</keyword>
<dbReference type="PANTHER" id="PTHR47210:SF1">
    <property type="entry name" value="MEDIATOR OF RNA POLYMERASE II TRANSCRIPTION SUBUNIT 26C-RELATED"/>
    <property type="match status" value="1"/>
</dbReference>
<feature type="domain" description="TFIIS N-terminal" evidence="5">
    <location>
        <begin position="126"/>
        <end position="200"/>
    </location>
</feature>
<evidence type="ECO:0000313" key="6">
    <source>
        <dbReference type="EMBL" id="JAG97259.1"/>
    </source>
</evidence>
<evidence type="ECO:0000256" key="4">
    <source>
        <dbReference type="SAM" id="MobiDB-lite"/>
    </source>
</evidence>
<accession>A0A0D6R376</accession>
<dbReference type="InterPro" id="IPR035441">
    <property type="entry name" value="TFIIS/LEDGF_dom_sf"/>
</dbReference>
<dbReference type="EMBL" id="GCKF01034297">
    <property type="protein sequence ID" value="JAG97259.1"/>
    <property type="molecule type" value="Transcribed_RNA"/>
</dbReference>
<evidence type="ECO:0000259" key="5">
    <source>
        <dbReference type="PROSITE" id="PS51319"/>
    </source>
</evidence>
<dbReference type="GO" id="GO:0005634">
    <property type="term" value="C:nucleus"/>
    <property type="evidence" value="ECO:0007669"/>
    <property type="project" value="UniProtKB-SubCell"/>
</dbReference>
<evidence type="ECO:0000256" key="3">
    <source>
        <dbReference type="PROSITE-ProRule" id="PRU00649"/>
    </source>
</evidence>
<dbReference type="SUPFAM" id="SSF47676">
    <property type="entry name" value="Conserved domain common to transcription factors TFIIS, elongin A, CRSP70"/>
    <property type="match status" value="1"/>
</dbReference>
<feature type="region of interest" description="Disordered" evidence="4">
    <location>
        <begin position="214"/>
        <end position="291"/>
    </location>
</feature>
<feature type="region of interest" description="Disordered" evidence="4">
    <location>
        <begin position="75"/>
        <end position="122"/>
    </location>
</feature>
<sequence>MDLNEFRSLYESAGVDIWTMIDMAITVASIDFCKEFKTRRDQIAERLFATTTTHCLNCDADGAILSASKIKLKHKSPLGMEESNEEDDSHGGEMQNFPPHTPHNDENEEFSDEELKESQEEDNDVKVVLRIKELLEDSDQPHHVLLEALESLDSMHISVEALKETDIGRQVNGLRKHSSTEIKKLVKKLIRKWKDLVDEWVNTAGEVATAAIVDGNSPQAGGNGVSQQTSLQEPHRSNYRPSPQEKDSNCTGRKTCIESDSKGNGLKPGSAHSANNPKAGDWSPDESPQLISGDVQRSRNQMKLEGGLSQKSSLNVSSSEKLASSRKRLQEKYQEAQNAKRQRTVQMMDLQDIPKSRNTFIPHGRGGNQSKHRFNGK</sequence>
<dbReference type="PROSITE" id="PS51319">
    <property type="entry name" value="TFIIS_N"/>
    <property type="match status" value="1"/>
</dbReference>
<name>A0A0D6R376_ARACU</name>
<feature type="compositionally biased region" description="Low complexity" evidence="4">
    <location>
        <begin position="308"/>
        <end position="322"/>
    </location>
</feature>
<dbReference type="AlphaFoldDB" id="A0A0D6R376"/>
<dbReference type="SMART" id="SM00509">
    <property type="entry name" value="TFS2N"/>
    <property type="match status" value="1"/>
</dbReference>
<evidence type="ECO:0000256" key="1">
    <source>
        <dbReference type="ARBA" id="ARBA00004123"/>
    </source>
</evidence>